<dbReference type="AlphaFoldDB" id="A0A0N7LQ64"/>
<sequence>MNAAALKALSNALRSHGVDKPVVVVDLDFLDANCVVANRVADAGLARRLVAKSLPCLPLLDFIRERISTSGLMTFSEPMLQALLTAEADTDHLIGKPLPVSTAARLLTTNPDAARRVQWLIDTPARLGEYLALASDCQTSLRLSLELDIGLHRGGLNSQNLAKLAQQIMAHPYGQLAGVMGYEAHLAKLPGILRNRAVRASADAFNTAVAALPRDEDGLCLNIGGSLTFQSYLAEGSANEVAFGSVLVKPSDFDHATTQAFEPAAFIATPVLKVMPGNALPGLEFLPRQKTDIAIFGGHFLSQPVFPAGFGYSAVFGRSSNQEVWTGPRSADVSPGDIALLRPDQSEAVLNQFGTILAVRGGQVVSEWPCLPN</sequence>
<dbReference type="OrthoDB" id="339576at2"/>
<evidence type="ECO:0000313" key="2">
    <source>
        <dbReference type="EMBL" id="CUH47148.1"/>
    </source>
</evidence>
<reference evidence="2 3" key="1">
    <citation type="submission" date="2015-09" db="EMBL/GenBank/DDBJ databases">
        <authorList>
            <consortium name="Swine Surveillance"/>
        </authorList>
    </citation>
    <scope>NUCLEOTIDE SEQUENCE [LARGE SCALE GENOMIC DNA]</scope>
    <source>
        <strain evidence="2 3">CECT 4292</strain>
    </source>
</reference>
<dbReference type="InterPro" id="IPR001608">
    <property type="entry name" value="Ala_racemase_N"/>
</dbReference>
<protein>
    <submittedName>
        <fullName evidence="2">Putative amino acid aldolase or racemase</fullName>
    </submittedName>
</protein>
<dbReference type="EMBL" id="CYPU01000021">
    <property type="protein sequence ID" value="CUH47148.1"/>
    <property type="molecule type" value="Genomic_DNA"/>
</dbReference>
<dbReference type="GO" id="GO:0008721">
    <property type="term" value="F:D-serine ammonia-lyase activity"/>
    <property type="evidence" value="ECO:0007669"/>
    <property type="project" value="TreeGrafter"/>
</dbReference>
<dbReference type="InterPro" id="IPR051466">
    <property type="entry name" value="D-amino_acid_metab_enzyme"/>
</dbReference>
<organism evidence="2 3">
    <name type="scientific">Ruegeria atlantica</name>
    <dbReference type="NCBI Taxonomy" id="81569"/>
    <lineage>
        <taxon>Bacteria</taxon>
        <taxon>Pseudomonadati</taxon>
        <taxon>Pseudomonadota</taxon>
        <taxon>Alphaproteobacteria</taxon>
        <taxon>Rhodobacterales</taxon>
        <taxon>Roseobacteraceae</taxon>
        <taxon>Ruegeria</taxon>
    </lineage>
</organism>
<proteinExistence type="predicted"/>
<dbReference type="InterPro" id="IPR029066">
    <property type="entry name" value="PLP-binding_barrel"/>
</dbReference>
<dbReference type="PANTHER" id="PTHR28004">
    <property type="entry name" value="ZGC:162816-RELATED"/>
    <property type="match status" value="1"/>
</dbReference>
<dbReference type="GO" id="GO:0036088">
    <property type="term" value="P:D-serine catabolic process"/>
    <property type="evidence" value="ECO:0007669"/>
    <property type="project" value="TreeGrafter"/>
</dbReference>
<dbReference type="SUPFAM" id="SSF51419">
    <property type="entry name" value="PLP-binding barrel"/>
    <property type="match status" value="1"/>
</dbReference>
<evidence type="ECO:0000259" key="1">
    <source>
        <dbReference type="Pfam" id="PF01168"/>
    </source>
</evidence>
<feature type="domain" description="Alanine racemase N-terminal" evidence="1">
    <location>
        <begin position="113"/>
        <end position="248"/>
    </location>
</feature>
<evidence type="ECO:0000313" key="3">
    <source>
        <dbReference type="Proteomes" id="UP000050783"/>
    </source>
</evidence>
<dbReference type="Gene3D" id="3.20.20.10">
    <property type="entry name" value="Alanine racemase"/>
    <property type="match status" value="1"/>
</dbReference>
<dbReference type="Proteomes" id="UP000050783">
    <property type="component" value="Unassembled WGS sequence"/>
</dbReference>
<dbReference type="PANTHER" id="PTHR28004:SF2">
    <property type="entry name" value="D-SERINE DEHYDRATASE"/>
    <property type="match status" value="1"/>
</dbReference>
<name>A0A0N7LQ64_9RHOB</name>
<dbReference type="Pfam" id="PF01168">
    <property type="entry name" value="Ala_racemase_N"/>
    <property type="match status" value="1"/>
</dbReference>
<dbReference type="RefSeq" id="WP_058276863.1">
    <property type="nucleotide sequence ID" value="NZ_CYPU01000021.1"/>
</dbReference>
<dbReference type="GeneID" id="55492576"/>
<gene>
    <name evidence="2" type="ORF">RUA4292_01316</name>
</gene>
<dbReference type="STRING" id="81569.RUM4293_04740"/>
<accession>A0A0N7LQ64</accession>